<organism evidence="2 3">
    <name type="scientific">Patagioenas fasciata monilis</name>
    <dbReference type="NCBI Taxonomy" id="372326"/>
    <lineage>
        <taxon>Eukaryota</taxon>
        <taxon>Metazoa</taxon>
        <taxon>Chordata</taxon>
        <taxon>Craniata</taxon>
        <taxon>Vertebrata</taxon>
        <taxon>Euteleostomi</taxon>
        <taxon>Archelosauria</taxon>
        <taxon>Archosauria</taxon>
        <taxon>Dinosauria</taxon>
        <taxon>Saurischia</taxon>
        <taxon>Theropoda</taxon>
        <taxon>Coelurosauria</taxon>
        <taxon>Aves</taxon>
        <taxon>Neognathae</taxon>
        <taxon>Neoaves</taxon>
        <taxon>Columbimorphae</taxon>
        <taxon>Columbiformes</taxon>
        <taxon>Columbidae</taxon>
        <taxon>Patagioenas</taxon>
    </lineage>
</organism>
<sequence length="99" mass="10909">MTAGRGLRASRSHRRQGTAAARSEPWLDRDRAACCVPPDRCGSHGEEWRICHRCNGHPKSVPALFQHPDLRCSATGCVSLDVLDWALLCAHRVKNPVLG</sequence>
<evidence type="ECO:0000313" key="2">
    <source>
        <dbReference type="EMBL" id="OPJ81215.1"/>
    </source>
</evidence>
<feature type="region of interest" description="Disordered" evidence="1">
    <location>
        <begin position="1"/>
        <end position="24"/>
    </location>
</feature>
<evidence type="ECO:0000256" key="1">
    <source>
        <dbReference type="SAM" id="MobiDB-lite"/>
    </source>
</evidence>
<reference evidence="2 3" key="1">
    <citation type="submission" date="2016-02" db="EMBL/GenBank/DDBJ databases">
        <title>Band-tailed pigeon sequencing and assembly.</title>
        <authorList>
            <person name="Soares A.E."/>
            <person name="Novak B.J."/>
            <person name="Rice E.S."/>
            <person name="O'Connell B."/>
            <person name="Chang D."/>
            <person name="Weber S."/>
            <person name="Shapiro B."/>
        </authorList>
    </citation>
    <scope>NUCLEOTIDE SEQUENCE [LARGE SCALE GENOMIC DNA]</scope>
    <source>
        <strain evidence="2">BTP2013</strain>
        <tissue evidence="2">Blood</tissue>
    </source>
</reference>
<dbReference type="Proteomes" id="UP000190648">
    <property type="component" value="Unassembled WGS sequence"/>
</dbReference>
<name>A0A1V4KA03_PATFA</name>
<keyword evidence="3" id="KW-1185">Reference proteome</keyword>
<dbReference type="EMBL" id="LSYS01004055">
    <property type="protein sequence ID" value="OPJ81215.1"/>
    <property type="molecule type" value="Genomic_DNA"/>
</dbReference>
<accession>A0A1V4KA03</accession>
<gene>
    <name evidence="2" type="ORF">AV530_017855</name>
</gene>
<protein>
    <submittedName>
        <fullName evidence="2">Uncharacterized protein</fullName>
    </submittedName>
</protein>
<dbReference type="AlphaFoldDB" id="A0A1V4KA03"/>
<comment type="caution">
    <text evidence="2">The sequence shown here is derived from an EMBL/GenBank/DDBJ whole genome shotgun (WGS) entry which is preliminary data.</text>
</comment>
<evidence type="ECO:0000313" key="3">
    <source>
        <dbReference type="Proteomes" id="UP000190648"/>
    </source>
</evidence>
<proteinExistence type="predicted"/>